<proteinExistence type="predicted"/>
<evidence type="ECO:0000313" key="1">
    <source>
        <dbReference type="EMBL" id="KKM82997.1"/>
    </source>
</evidence>
<comment type="caution">
    <text evidence="1">The sequence shown here is derived from an EMBL/GenBank/DDBJ whole genome shotgun (WGS) entry which is preliminary data.</text>
</comment>
<sequence>MSLEELISIERVELDLTKERLREIYDVSNLKLSKLFNEILREVRRGIIPLLDVEILIYSLESVPFSNEVKGLQLHEALKNCLENELYGKSSEWTCNLIADKLQKLMNLISYDYTIEGSAIVYSSNRPDWDLRVSLI</sequence>
<protein>
    <submittedName>
        <fullName evidence="1">Uncharacterized protein</fullName>
    </submittedName>
</protein>
<reference evidence="1" key="1">
    <citation type="journal article" date="2015" name="Nature">
        <title>Complex archaea that bridge the gap between prokaryotes and eukaryotes.</title>
        <authorList>
            <person name="Spang A."/>
            <person name="Saw J.H."/>
            <person name="Jorgensen S.L."/>
            <person name="Zaremba-Niedzwiedzka K."/>
            <person name="Martijn J."/>
            <person name="Lind A.E."/>
            <person name="van Eijk R."/>
            <person name="Schleper C."/>
            <person name="Guy L."/>
            <person name="Ettema T.J."/>
        </authorList>
    </citation>
    <scope>NUCLEOTIDE SEQUENCE</scope>
</reference>
<dbReference type="AlphaFoldDB" id="A0A0F9NNX0"/>
<name>A0A0F9NNX0_9ZZZZ</name>
<dbReference type="EMBL" id="LAZR01007781">
    <property type="protein sequence ID" value="KKM82997.1"/>
    <property type="molecule type" value="Genomic_DNA"/>
</dbReference>
<accession>A0A0F9NNX0</accession>
<gene>
    <name evidence="1" type="ORF">LCGC14_1313830</name>
</gene>
<organism evidence="1">
    <name type="scientific">marine sediment metagenome</name>
    <dbReference type="NCBI Taxonomy" id="412755"/>
    <lineage>
        <taxon>unclassified sequences</taxon>
        <taxon>metagenomes</taxon>
        <taxon>ecological metagenomes</taxon>
    </lineage>
</organism>